<feature type="transmembrane region" description="Helical" evidence="1">
    <location>
        <begin position="32"/>
        <end position="50"/>
    </location>
</feature>
<dbReference type="Pfam" id="PF04474">
    <property type="entry name" value="DUF554"/>
    <property type="match status" value="1"/>
</dbReference>
<dbReference type="AlphaFoldDB" id="A0A8H2R1T2"/>
<feature type="transmembrane region" description="Helical" evidence="1">
    <location>
        <begin position="6"/>
        <end position="25"/>
    </location>
</feature>
<keyword evidence="1" id="KW-0812">Transmembrane</keyword>
<evidence type="ECO:0000313" key="3">
    <source>
        <dbReference type="Proteomes" id="UP000377798"/>
    </source>
</evidence>
<sequence>MQANLVNMLAIFIGCSLGRLAGRFMDKKLEDFLMTAMGLAVLYLGIDMALKTQTALVVILSLVLGGILGTKLDIEDRLYGYGNKLQAKLAKDGGTNFATGFIGASLLFCIGSMSIVGSLQAGLEKNYATLYAKAILDGTISVVLVNTLGPGVYGSLVTVGLYQGAIVVFSKFIDPLLTPAALADLTGLGGLLIMAIGINLLGLKKIKAGDMLPGLLILLVYHIFILA</sequence>
<dbReference type="InterPro" id="IPR007563">
    <property type="entry name" value="DUF554"/>
</dbReference>
<feature type="transmembrane region" description="Helical" evidence="1">
    <location>
        <begin position="208"/>
        <end position="226"/>
    </location>
</feature>
<dbReference type="EMBL" id="CAACYI010000001">
    <property type="protein sequence ID" value="VFB16918.1"/>
    <property type="molecule type" value="Genomic_DNA"/>
</dbReference>
<accession>A0A8H2R1T2</accession>
<gene>
    <name evidence="2" type="ORF">NCTC13150_01491</name>
</gene>
<evidence type="ECO:0000313" key="2">
    <source>
        <dbReference type="EMBL" id="VFB16918.1"/>
    </source>
</evidence>
<dbReference type="PANTHER" id="PTHR36111">
    <property type="entry name" value="INNER MEMBRANE PROTEIN-RELATED"/>
    <property type="match status" value="1"/>
</dbReference>
<keyword evidence="3" id="KW-1185">Reference proteome</keyword>
<proteinExistence type="predicted"/>
<keyword evidence="1" id="KW-0472">Membrane</keyword>
<feature type="transmembrane region" description="Helical" evidence="1">
    <location>
        <begin position="179"/>
        <end position="201"/>
    </location>
</feature>
<evidence type="ECO:0000256" key="1">
    <source>
        <dbReference type="SAM" id="Phobius"/>
    </source>
</evidence>
<comment type="caution">
    <text evidence="2">The sequence shown here is derived from an EMBL/GenBank/DDBJ whole genome shotgun (WGS) entry which is preliminary data.</text>
</comment>
<keyword evidence="1" id="KW-1133">Transmembrane helix</keyword>
<organism evidence="2 3">
    <name type="scientific">Urinicoccus massiliensis</name>
    <dbReference type="NCBI Taxonomy" id="1723382"/>
    <lineage>
        <taxon>Bacteria</taxon>
        <taxon>Bacillati</taxon>
        <taxon>Bacillota</taxon>
        <taxon>Tissierellia</taxon>
        <taxon>Tissierellales</taxon>
        <taxon>Peptoniphilaceae</taxon>
        <taxon>Urinicoccus</taxon>
    </lineage>
</organism>
<feature type="transmembrane region" description="Helical" evidence="1">
    <location>
        <begin position="56"/>
        <end position="74"/>
    </location>
</feature>
<feature type="transmembrane region" description="Helical" evidence="1">
    <location>
        <begin position="95"/>
        <end position="116"/>
    </location>
</feature>
<dbReference type="RefSeq" id="WP_034437476.1">
    <property type="nucleotide sequence ID" value="NZ_CAACYI010000001.1"/>
</dbReference>
<reference evidence="2 3" key="1">
    <citation type="submission" date="2019-02" db="EMBL/GenBank/DDBJ databases">
        <authorList>
            <consortium name="Pathogen Informatics"/>
        </authorList>
    </citation>
    <scope>NUCLEOTIDE SEQUENCE [LARGE SCALE GENOMIC DNA]</scope>
    <source>
        <strain evidence="2 3">3012STDY7089603</strain>
    </source>
</reference>
<dbReference type="PANTHER" id="PTHR36111:SF2">
    <property type="entry name" value="INNER MEMBRANE PROTEIN"/>
    <property type="match status" value="1"/>
</dbReference>
<name>A0A8H2R1T2_9FIRM</name>
<dbReference type="Proteomes" id="UP000377798">
    <property type="component" value="Unassembled WGS sequence"/>
</dbReference>
<protein>
    <submittedName>
        <fullName evidence="2">Protein of uncharacterized function (DUF554)</fullName>
    </submittedName>
</protein>